<sequence>MKTKPARRPMKSFGTVAILALVICSCIAFGTLWGSNRESNRDAGSDNAKVIVRQSSINLPALSLNELIAESDLIASCTAGAPSDAILIDPVSDESPKFYTDTTFQVETVFYDELSAGVESGSTVTVRSEGGEGNHTVMVVDGVPTFEEDERYLLFLFRIHDGSHYNTEGDHYYIVGVEAGAWTVSDTSFHSPYPLPEGIDSITDDELTATITRLAESQSLSSDPSRHSGLNADLADIEQAYRSGAIPEELYAKQRGLAEQEAKTFARIMSPEEQEAYERGVLDSLGGEQDYSDTASSSS</sequence>
<dbReference type="AlphaFoldDB" id="A0A921ITL2"/>
<evidence type="ECO:0000313" key="3">
    <source>
        <dbReference type="Proteomes" id="UP000746751"/>
    </source>
</evidence>
<proteinExistence type="predicted"/>
<reference evidence="2" key="2">
    <citation type="submission" date="2021-09" db="EMBL/GenBank/DDBJ databases">
        <authorList>
            <person name="Gilroy R."/>
        </authorList>
    </citation>
    <scope>NUCLEOTIDE SEQUENCE</scope>
    <source>
        <strain evidence="2">ChiGjej2B2-7701</strain>
    </source>
</reference>
<evidence type="ECO:0000313" key="2">
    <source>
        <dbReference type="EMBL" id="HJG31807.1"/>
    </source>
</evidence>
<organism evidence="2 3">
    <name type="scientific">Collinsella ihumii</name>
    <dbReference type="NCBI Taxonomy" id="1720204"/>
    <lineage>
        <taxon>Bacteria</taxon>
        <taxon>Bacillati</taxon>
        <taxon>Actinomycetota</taxon>
        <taxon>Coriobacteriia</taxon>
        <taxon>Coriobacteriales</taxon>
        <taxon>Coriobacteriaceae</taxon>
        <taxon>Collinsella</taxon>
    </lineage>
</organism>
<comment type="caution">
    <text evidence="2">The sequence shown here is derived from an EMBL/GenBank/DDBJ whole genome shotgun (WGS) entry which is preliminary data.</text>
</comment>
<name>A0A921ITL2_9ACTN</name>
<evidence type="ECO:0000256" key="1">
    <source>
        <dbReference type="SAM" id="MobiDB-lite"/>
    </source>
</evidence>
<feature type="region of interest" description="Disordered" evidence="1">
    <location>
        <begin position="266"/>
        <end position="299"/>
    </location>
</feature>
<dbReference type="Proteomes" id="UP000746751">
    <property type="component" value="Unassembled WGS sequence"/>
</dbReference>
<dbReference type="PROSITE" id="PS51257">
    <property type="entry name" value="PROKAR_LIPOPROTEIN"/>
    <property type="match status" value="1"/>
</dbReference>
<protein>
    <submittedName>
        <fullName evidence="2">Uncharacterized protein</fullName>
    </submittedName>
</protein>
<gene>
    <name evidence="2" type="ORF">K8U80_10505</name>
</gene>
<reference evidence="2" key="1">
    <citation type="journal article" date="2021" name="PeerJ">
        <title>Extensive microbial diversity within the chicken gut microbiome revealed by metagenomics and culture.</title>
        <authorList>
            <person name="Gilroy R."/>
            <person name="Ravi A."/>
            <person name="Getino M."/>
            <person name="Pursley I."/>
            <person name="Horton D.L."/>
            <person name="Alikhan N.F."/>
            <person name="Baker D."/>
            <person name="Gharbi K."/>
            <person name="Hall N."/>
            <person name="Watson M."/>
            <person name="Adriaenssens E.M."/>
            <person name="Foster-Nyarko E."/>
            <person name="Jarju S."/>
            <person name="Secka A."/>
            <person name="Antonio M."/>
            <person name="Oren A."/>
            <person name="Chaudhuri R.R."/>
            <person name="La Ragione R."/>
            <person name="Hildebrand F."/>
            <person name="Pallen M.J."/>
        </authorList>
    </citation>
    <scope>NUCLEOTIDE SEQUENCE</scope>
    <source>
        <strain evidence="2">ChiGjej2B2-7701</strain>
    </source>
</reference>
<dbReference type="EMBL" id="DYVF01000061">
    <property type="protein sequence ID" value="HJG31807.1"/>
    <property type="molecule type" value="Genomic_DNA"/>
</dbReference>
<accession>A0A921ITL2</accession>